<evidence type="ECO:0000313" key="2">
    <source>
        <dbReference type="Proteomes" id="UP001162164"/>
    </source>
</evidence>
<sequence>MTEKLGRYRALRQSCIKEVHTLHNLALKARDDRKLRTLFKIRFGDSDSVREEFVKQHANIILILSNDETADFDAEDKLKEDFNQAYYTTKSIYAEFFESNDQTELQMNVSRSQISHARLPKIELIKFSGDLKAFPTFRDMFDALIHNNTDLKDIEKFNYLVSSLQGQALSLVKSLPMTSENYTTAYDSLVKRYTNVRLLANSYWTEIENCPKVDCTNAYNLRKLLDNFSENLSALKTLDFPTDKWNFILINMLLKKIDPATAKDFELTHNSTEVCTFI</sequence>
<dbReference type="InterPro" id="IPR005312">
    <property type="entry name" value="DUF1759"/>
</dbReference>
<comment type="caution">
    <text evidence="1">The sequence shown here is derived from an EMBL/GenBank/DDBJ whole genome shotgun (WGS) entry which is preliminary data.</text>
</comment>
<accession>A0ABQ9J446</accession>
<dbReference type="PANTHER" id="PTHR22954:SF3">
    <property type="entry name" value="PROTEIN CBG08539"/>
    <property type="match status" value="1"/>
</dbReference>
<protein>
    <submittedName>
        <fullName evidence="1">Uncharacterized protein</fullName>
    </submittedName>
</protein>
<evidence type="ECO:0000313" key="1">
    <source>
        <dbReference type="EMBL" id="KAJ8972717.1"/>
    </source>
</evidence>
<dbReference type="Proteomes" id="UP001162164">
    <property type="component" value="Unassembled WGS sequence"/>
</dbReference>
<name>A0ABQ9J446_9CUCU</name>
<dbReference type="PANTHER" id="PTHR22954">
    <property type="entry name" value="RETROVIRAL PROTEASE-RELATED"/>
    <property type="match status" value="1"/>
</dbReference>
<organism evidence="1 2">
    <name type="scientific">Molorchus minor</name>
    <dbReference type="NCBI Taxonomy" id="1323400"/>
    <lineage>
        <taxon>Eukaryota</taxon>
        <taxon>Metazoa</taxon>
        <taxon>Ecdysozoa</taxon>
        <taxon>Arthropoda</taxon>
        <taxon>Hexapoda</taxon>
        <taxon>Insecta</taxon>
        <taxon>Pterygota</taxon>
        <taxon>Neoptera</taxon>
        <taxon>Endopterygota</taxon>
        <taxon>Coleoptera</taxon>
        <taxon>Polyphaga</taxon>
        <taxon>Cucujiformia</taxon>
        <taxon>Chrysomeloidea</taxon>
        <taxon>Cerambycidae</taxon>
        <taxon>Lamiinae</taxon>
        <taxon>Monochamini</taxon>
        <taxon>Molorchus</taxon>
    </lineage>
</organism>
<proteinExistence type="predicted"/>
<dbReference type="EMBL" id="JAPWTJ010001309">
    <property type="protein sequence ID" value="KAJ8972717.1"/>
    <property type="molecule type" value="Genomic_DNA"/>
</dbReference>
<gene>
    <name evidence="1" type="ORF">NQ317_015483</name>
</gene>
<reference evidence="1" key="1">
    <citation type="journal article" date="2023" name="Insect Mol. Biol.">
        <title>Genome sequencing provides insights into the evolution of gene families encoding plant cell wall-degrading enzymes in longhorned beetles.</title>
        <authorList>
            <person name="Shin N.R."/>
            <person name="Okamura Y."/>
            <person name="Kirsch R."/>
            <person name="Pauchet Y."/>
        </authorList>
    </citation>
    <scope>NUCLEOTIDE SEQUENCE</scope>
    <source>
        <strain evidence="1">MMC_N1</strain>
    </source>
</reference>
<keyword evidence="2" id="KW-1185">Reference proteome</keyword>
<dbReference type="Pfam" id="PF03564">
    <property type="entry name" value="DUF1759"/>
    <property type="match status" value="1"/>
</dbReference>